<proteinExistence type="predicted"/>
<evidence type="ECO:0000313" key="2">
    <source>
        <dbReference type="EMBL" id="KZV16077.1"/>
    </source>
</evidence>
<evidence type="ECO:0000256" key="1">
    <source>
        <dbReference type="SAM" id="MobiDB-lite"/>
    </source>
</evidence>
<feature type="region of interest" description="Disordered" evidence="1">
    <location>
        <begin position="1"/>
        <end position="64"/>
    </location>
</feature>
<accession>A0A2Z7A3M4</accession>
<name>A0A2Z7A3M4_9LAMI</name>
<organism evidence="2 3">
    <name type="scientific">Dorcoceras hygrometricum</name>
    <dbReference type="NCBI Taxonomy" id="472368"/>
    <lineage>
        <taxon>Eukaryota</taxon>
        <taxon>Viridiplantae</taxon>
        <taxon>Streptophyta</taxon>
        <taxon>Embryophyta</taxon>
        <taxon>Tracheophyta</taxon>
        <taxon>Spermatophyta</taxon>
        <taxon>Magnoliopsida</taxon>
        <taxon>eudicotyledons</taxon>
        <taxon>Gunneridae</taxon>
        <taxon>Pentapetalae</taxon>
        <taxon>asterids</taxon>
        <taxon>lamiids</taxon>
        <taxon>Lamiales</taxon>
        <taxon>Gesneriaceae</taxon>
        <taxon>Didymocarpoideae</taxon>
        <taxon>Trichosporeae</taxon>
        <taxon>Loxocarpinae</taxon>
        <taxon>Dorcoceras</taxon>
    </lineage>
</organism>
<dbReference type="Proteomes" id="UP000250235">
    <property type="component" value="Unassembled WGS sequence"/>
</dbReference>
<feature type="compositionally biased region" description="Basic and acidic residues" evidence="1">
    <location>
        <begin position="46"/>
        <end position="64"/>
    </location>
</feature>
<dbReference type="AlphaFoldDB" id="A0A2Z7A3M4"/>
<evidence type="ECO:0000313" key="3">
    <source>
        <dbReference type="Proteomes" id="UP000250235"/>
    </source>
</evidence>
<dbReference type="EMBL" id="KV019585">
    <property type="protein sequence ID" value="KZV16077.1"/>
    <property type="molecule type" value="Genomic_DNA"/>
</dbReference>
<reference evidence="2 3" key="1">
    <citation type="journal article" date="2015" name="Proc. Natl. Acad. Sci. U.S.A.">
        <title>The resurrection genome of Boea hygrometrica: A blueprint for survival of dehydration.</title>
        <authorList>
            <person name="Xiao L."/>
            <person name="Yang G."/>
            <person name="Zhang L."/>
            <person name="Yang X."/>
            <person name="Zhao S."/>
            <person name="Ji Z."/>
            <person name="Zhou Q."/>
            <person name="Hu M."/>
            <person name="Wang Y."/>
            <person name="Chen M."/>
            <person name="Xu Y."/>
            <person name="Jin H."/>
            <person name="Xiao X."/>
            <person name="Hu G."/>
            <person name="Bao F."/>
            <person name="Hu Y."/>
            <person name="Wan P."/>
            <person name="Li L."/>
            <person name="Deng X."/>
            <person name="Kuang T."/>
            <person name="Xiang C."/>
            <person name="Zhu J.K."/>
            <person name="Oliver M.J."/>
            <person name="He Y."/>
        </authorList>
    </citation>
    <scope>NUCLEOTIDE SEQUENCE [LARGE SCALE GENOMIC DNA]</scope>
    <source>
        <strain evidence="3">cv. XS01</strain>
    </source>
</reference>
<keyword evidence="3" id="KW-1185">Reference proteome</keyword>
<sequence length="64" mass="7580">MDNQIKRHNVNSLTYENFPRGTDDHSSSSYELRKPRKSHKTCGPNEVKRRDLDLRDGIERRLDP</sequence>
<gene>
    <name evidence="2" type="ORF">F511_25909</name>
</gene>
<protein>
    <submittedName>
        <fullName evidence="2">Uncharacterized protein</fullName>
    </submittedName>
</protein>